<sequence length="527" mass="58745">MSSAQDKDELWLDDDIIELDDDELVVTKAINPWQVLIVDDEPDIHHATRLALSNIQYKSRPLELLNAYSGAEAARMLLANPRIALILLDVVMETEDAGLRLVHQIRNEMHNSLVRIVLRTGQPGQAPEQRVILDYDINDYKTKTELTVQKLYTTVIASLRSYETLSAIDKSRQGLGKILEGAGDLYHLHSLREFASGVLKQISAILDVGTEGAICAERRPGELELEILAATGEYECLLNNEVTLRHYPELNNSVMNALANRSNRFEHPQDSLYIAAQNGREFVLSFTPTQPLDPLECDLLDVFCQRISAAYDNLYLYNQLLRAQEATVVALAALAEFRDSDTGEHVLRVQKLSDAIVAEMRLAGAYPDELTPGFVDMIGMASILHDVGKVGTPDHILHKPGRFEPDERLIMEQHAGIGANILYKAGEMVEGTSYLSLGAEIARGHHEHFDGKGYPEQLAGEAIPLSARIVAVVDVFDALLSKRPYKEPWSLAQTMEYIQSRSGSQFDPLVVQALNRLVTQSRLPYEV</sequence>
<dbReference type="SUPFAM" id="SSF109604">
    <property type="entry name" value="HD-domain/PDEase-like"/>
    <property type="match status" value="1"/>
</dbReference>
<dbReference type="CDD" id="cd00156">
    <property type="entry name" value="REC"/>
    <property type="match status" value="1"/>
</dbReference>
<dbReference type="PROSITE" id="PS51832">
    <property type="entry name" value="HD_GYP"/>
    <property type="match status" value="1"/>
</dbReference>
<protein>
    <submittedName>
        <fullName evidence="4">DUF3369 domain-containing protein</fullName>
    </submittedName>
</protein>
<evidence type="ECO:0000259" key="2">
    <source>
        <dbReference type="PROSITE" id="PS50110"/>
    </source>
</evidence>
<dbReference type="CDD" id="cd00077">
    <property type="entry name" value="HDc"/>
    <property type="match status" value="1"/>
</dbReference>
<dbReference type="Gene3D" id="3.40.50.2300">
    <property type="match status" value="1"/>
</dbReference>
<organism evidence="4 5">
    <name type="scientific">Aeromonas piscicola</name>
    <dbReference type="NCBI Taxonomy" id="600645"/>
    <lineage>
        <taxon>Bacteria</taxon>
        <taxon>Pseudomonadati</taxon>
        <taxon>Pseudomonadota</taxon>
        <taxon>Gammaproteobacteria</taxon>
        <taxon>Aeromonadales</taxon>
        <taxon>Aeromonadaceae</taxon>
        <taxon>Aeromonas</taxon>
    </lineage>
</organism>
<reference evidence="4" key="1">
    <citation type="submission" date="2024-05" db="EMBL/GenBank/DDBJ databases">
        <title>WGS of Aeromonas isolates.</title>
        <authorList>
            <person name="Lee H."/>
        </authorList>
    </citation>
    <scope>NUCLEOTIDE SEQUENCE</scope>
    <source>
        <strain evidence="4">LP308</strain>
    </source>
</reference>
<dbReference type="InterPro" id="IPR052020">
    <property type="entry name" value="Cyclic_di-GMP/3'3'-cGAMP_PDE"/>
</dbReference>
<dbReference type="PANTHER" id="PTHR45228:SF9">
    <property type="entry name" value="3'3'-CGAMP-SPECIFIC PHOSPHODIESTERASE 2"/>
    <property type="match status" value="1"/>
</dbReference>
<keyword evidence="5" id="KW-1185">Reference proteome</keyword>
<dbReference type="Proteomes" id="UP001168109">
    <property type="component" value="Unassembled WGS sequence"/>
</dbReference>
<accession>A0ABT7QHE9</accession>
<evidence type="ECO:0000313" key="4">
    <source>
        <dbReference type="EMBL" id="MDM5133323.1"/>
    </source>
</evidence>
<name>A0ABT7QHE9_9GAMM</name>
<dbReference type="PROSITE" id="PS50110">
    <property type="entry name" value="RESPONSE_REGULATORY"/>
    <property type="match status" value="1"/>
</dbReference>
<dbReference type="Pfam" id="PF11849">
    <property type="entry name" value="DUF3369"/>
    <property type="match status" value="1"/>
</dbReference>
<dbReference type="InterPro" id="IPR001789">
    <property type="entry name" value="Sig_transdc_resp-reg_receiver"/>
</dbReference>
<dbReference type="InterPro" id="IPR021800">
    <property type="entry name" value="DUF3369"/>
</dbReference>
<feature type="domain" description="HD-GYP" evidence="3">
    <location>
        <begin position="320"/>
        <end position="527"/>
    </location>
</feature>
<dbReference type="Pfam" id="PF00072">
    <property type="entry name" value="Response_reg"/>
    <property type="match status" value="1"/>
</dbReference>
<dbReference type="PANTHER" id="PTHR45228">
    <property type="entry name" value="CYCLIC DI-GMP PHOSPHODIESTERASE TM_0186-RELATED"/>
    <property type="match status" value="1"/>
</dbReference>
<dbReference type="SUPFAM" id="SSF52172">
    <property type="entry name" value="CheY-like"/>
    <property type="match status" value="1"/>
</dbReference>
<dbReference type="InterPro" id="IPR003607">
    <property type="entry name" value="HD/PDEase_dom"/>
</dbReference>
<dbReference type="RefSeq" id="WP_042869412.1">
    <property type="nucleotide sequence ID" value="NZ_CDBL01000053.1"/>
</dbReference>
<dbReference type="SMART" id="SM00471">
    <property type="entry name" value="HDc"/>
    <property type="match status" value="1"/>
</dbReference>
<proteinExistence type="predicted"/>
<dbReference type="Pfam" id="PF13487">
    <property type="entry name" value="HD_5"/>
    <property type="match status" value="1"/>
</dbReference>
<dbReference type="Gene3D" id="1.10.3210.10">
    <property type="entry name" value="Hypothetical protein af1432"/>
    <property type="match status" value="1"/>
</dbReference>
<dbReference type="InterPro" id="IPR011006">
    <property type="entry name" value="CheY-like_superfamily"/>
</dbReference>
<evidence type="ECO:0000313" key="5">
    <source>
        <dbReference type="Proteomes" id="UP001168109"/>
    </source>
</evidence>
<evidence type="ECO:0000259" key="3">
    <source>
        <dbReference type="PROSITE" id="PS51832"/>
    </source>
</evidence>
<gene>
    <name evidence="4" type="ORF">OB962_20350</name>
</gene>
<feature type="domain" description="Response regulatory" evidence="2">
    <location>
        <begin position="34"/>
        <end position="158"/>
    </location>
</feature>
<dbReference type="InterPro" id="IPR037522">
    <property type="entry name" value="HD_GYP_dom"/>
</dbReference>
<feature type="modified residue" description="4-aspartylphosphate" evidence="1">
    <location>
        <position position="89"/>
    </location>
</feature>
<dbReference type="EMBL" id="JAOPLU010000011">
    <property type="protein sequence ID" value="MDM5133323.1"/>
    <property type="molecule type" value="Genomic_DNA"/>
</dbReference>
<dbReference type="SMART" id="SM00448">
    <property type="entry name" value="REC"/>
    <property type="match status" value="1"/>
</dbReference>
<evidence type="ECO:0000256" key="1">
    <source>
        <dbReference type="PROSITE-ProRule" id="PRU00169"/>
    </source>
</evidence>
<comment type="caution">
    <text evidence="4">The sequence shown here is derived from an EMBL/GenBank/DDBJ whole genome shotgun (WGS) entry which is preliminary data.</text>
</comment>
<keyword evidence="1" id="KW-0597">Phosphoprotein</keyword>